<dbReference type="InterPro" id="IPR011527">
    <property type="entry name" value="ABC1_TM_dom"/>
</dbReference>
<dbReference type="SUPFAM" id="SSF90123">
    <property type="entry name" value="ABC transporter transmembrane region"/>
    <property type="match status" value="2"/>
</dbReference>
<dbReference type="InterPro" id="IPR050173">
    <property type="entry name" value="ABC_transporter_C-like"/>
</dbReference>
<feature type="domain" description="ABC transmembrane type-1" evidence="11">
    <location>
        <begin position="72"/>
        <end position="365"/>
    </location>
</feature>
<dbReference type="Proteomes" id="UP001283361">
    <property type="component" value="Unassembled WGS sequence"/>
</dbReference>
<feature type="transmembrane region" description="Helical" evidence="9">
    <location>
        <begin position="210"/>
        <end position="229"/>
    </location>
</feature>
<organism evidence="12 13">
    <name type="scientific">Elysia crispata</name>
    <name type="common">lettuce slug</name>
    <dbReference type="NCBI Taxonomy" id="231223"/>
    <lineage>
        <taxon>Eukaryota</taxon>
        <taxon>Metazoa</taxon>
        <taxon>Spiralia</taxon>
        <taxon>Lophotrochozoa</taxon>
        <taxon>Mollusca</taxon>
        <taxon>Gastropoda</taxon>
        <taxon>Heterobranchia</taxon>
        <taxon>Euthyneura</taxon>
        <taxon>Panpulmonata</taxon>
        <taxon>Sacoglossa</taxon>
        <taxon>Placobranchoidea</taxon>
        <taxon>Plakobranchidae</taxon>
        <taxon>Elysia</taxon>
    </lineage>
</organism>
<comment type="subcellular location">
    <subcellularLocation>
        <location evidence="1">Membrane</location>
        <topology evidence="1">Multi-pass membrane protein</topology>
    </subcellularLocation>
</comment>
<feature type="transmembrane region" description="Helical" evidence="9">
    <location>
        <begin position="735"/>
        <end position="761"/>
    </location>
</feature>
<proteinExistence type="inferred from homology"/>
<dbReference type="Pfam" id="PF00005">
    <property type="entry name" value="ABC_tran"/>
    <property type="match status" value="2"/>
</dbReference>
<dbReference type="GO" id="GO:0016887">
    <property type="term" value="F:ATP hydrolysis activity"/>
    <property type="evidence" value="ECO:0007669"/>
    <property type="project" value="InterPro"/>
</dbReference>
<evidence type="ECO:0000256" key="5">
    <source>
        <dbReference type="ARBA" id="ARBA00022741"/>
    </source>
</evidence>
<reference evidence="12" key="1">
    <citation type="journal article" date="2023" name="G3 (Bethesda)">
        <title>A reference genome for the long-term kleptoplast-retaining sea slug Elysia crispata morphotype clarki.</title>
        <authorList>
            <person name="Eastman K.E."/>
            <person name="Pendleton A.L."/>
            <person name="Shaikh M.A."/>
            <person name="Suttiyut T."/>
            <person name="Ogas R."/>
            <person name="Tomko P."/>
            <person name="Gavelis G."/>
            <person name="Widhalm J.R."/>
            <person name="Wisecaver J.H."/>
        </authorList>
    </citation>
    <scope>NUCLEOTIDE SEQUENCE</scope>
    <source>
        <strain evidence="12">ECLA1</strain>
    </source>
</reference>
<sequence>MAGFMWTGKIFWRGYHHTLDEADVYDVLPQDSTVKLSDKLAREWEKELYKYKTGGCPSLSRALWRCYRRQILAFTFLIFLEECLRMIQAYLMGRFIGLFESLHEGDVVLASGADAAVLPTGVSHNISSYETSSSSSKSISRPEVYILIPLIAVTYLTNVFLDHNFFHHGYRMRVATTSLIYRKVMRLRSASLNSSTMETIMNLVTKDMDVFPLVVLPATYILIGPVQLGVTCYMMWEWLDLGSACVISLILLLLLFPMQIFMGKLSRALREKMDSLSSTRLRIVQLVMSGLEEMKISNLTQFCCRVVARARRCELHHMAKLGRLQALNSSLTLTSGKVVIMATFLVMIVSGKEVSSRQVFTALILEESLRVSLSLLLPSGMLALADTLATLRKVEEILLLPERASTLVRPPNLSLTDKISIHFNSYFASKQKSFDAPMVLVNIDLEVQKSKLYCIVGPPSCGKSCLLLAALGELERHKGHVLHEGRMGYVASQPWLCPGTIRDNIVFGAEFSHSRYTQVLGACALNQVVDALALRDQTVVGERGLSLDHSIQVKVTLARAVYQNCDIYLIDDILRGMDTKSAMHIFKKCICGLLRSKTRLVVTDNTHHTQVAHKIILMSQCRVVHVDSYNELLANGININQILTPNSYREPYESDVSPSLLVPSSSPIIKDLAMSNLAFSGPSHTLTSSVKDSPAGSAFDILQADFKESGDPLISADCDSESNGPLPQHSVYTSYFLLGGGICGIVFFAITCLLEQGTFILCEWWLAHWSENYQNTSSKSYKHAVPLLGQAAMELDLEIYVYIGLVAGAVILGGVQAALFYVLARRAGTVLHDKAVSALFGSPLGFFQANSRASILSHFARDIGIVDSLPPVLLDSVQSFSVLIATAVLISCVNYWLFFLTVPLSLMFLWARGRFHKATKGVERIEIASKSAVGAHVVSSMEGIQTLRSLAVEQRFLHKFDVYQDRSTAACYLHLAANRWFGIRVDLMGLVIVVGVLVGAFLVVEYQDLDLPASLVGLSLYYALNLLNMSQPALRKSAAVHFKMNSVLHLFQYSQLVPEIPRLPDTADTQTSPGWPRYGIVTCEGVSVPSIGGGPAKGGNLLKNIWCCVRAQEKMGIIFSTESERLAFLSMLYRLTPYGGMVRIDGIDITSLQKDRLREKMVYISHSPTLLLGNVRESIDPDKTYTDAQIWKALEQVHLSTIVSALPTKLATDMVTVAEAMTTGQRQLLRLAGALLHQARVLIYEEPSSSLDLICSTIIHGVLRTLFPSSTVIHIAHLPNTIIHMDRIMIFHEGRIAEVDTPHYLLQNITSRLSAMVAELGSAQAEHLRQSALDKHENRPYVAPLMDPADLQELTASTELRPGRLNVLPTFHSSRLAGVLNQLPTNKFSTDRL</sequence>
<comment type="caution">
    <text evidence="12">The sequence shown here is derived from an EMBL/GenBank/DDBJ whole genome shotgun (WGS) entry which is preliminary data.</text>
</comment>
<keyword evidence="6" id="KW-0067">ATP-binding</keyword>
<dbReference type="EMBL" id="JAWDGP010003399">
    <property type="protein sequence ID" value="KAK3774658.1"/>
    <property type="molecule type" value="Genomic_DNA"/>
</dbReference>
<feature type="transmembrane region" description="Helical" evidence="9">
    <location>
        <begin position="880"/>
        <end position="910"/>
    </location>
</feature>
<dbReference type="GO" id="GO:0005524">
    <property type="term" value="F:ATP binding"/>
    <property type="evidence" value="ECO:0007669"/>
    <property type="project" value="UniProtKB-KW"/>
</dbReference>
<feature type="transmembrane region" description="Helical" evidence="9">
    <location>
        <begin position="326"/>
        <end position="349"/>
    </location>
</feature>
<keyword evidence="5" id="KW-0547">Nucleotide-binding</keyword>
<feature type="domain" description="ABC transmembrane type-1" evidence="11">
    <location>
        <begin position="744"/>
        <end position="1029"/>
    </location>
</feature>
<dbReference type="Gene3D" id="3.40.50.300">
    <property type="entry name" value="P-loop containing nucleotide triphosphate hydrolases"/>
    <property type="match status" value="2"/>
</dbReference>
<dbReference type="PROSITE" id="PS50893">
    <property type="entry name" value="ABC_TRANSPORTER_2"/>
    <property type="match status" value="2"/>
</dbReference>
<evidence type="ECO:0000259" key="10">
    <source>
        <dbReference type="PROSITE" id="PS50893"/>
    </source>
</evidence>
<evidence type="ECO:0000256" key="8">
    <source>
        <dbReference type="ARBA" id="ARBA00023136"/>
    </source>
</evidence>
<feature type="transmembrane region" description="Helical" evidence="9">
    <location>
        <begin position="241"/>
        <end position="263"/>
    </location>
</feature>
<accession>A0AAE1DMB7</accession>
<dbReference type="InterPro" id="IPR036640">
    <property type="entry name" value="ABC1_TM_sf"/>
</dbReference>
<evidence type="ECO:0000256" key="4">
    <source>
        <dbReference type="ARBA" id="ARBA00022692"/>
    </source>
</evidence>
<evidence type="ECO:0000256" key="3">
    <source>
        <dbReference type="ARBA" id="ARBA00022448"/>
    </source>
</evidence>
<feature type="transmembrane region" description="Helical" evidence="9">
    <location>
        <begin position="985"/>
        <end position="1003"/>
    </location>
</feature>
<keyword evidence="13" id="KW-1185">Reference proteome</keyword>
<dbReference type="PANTHER" id="PTHR24223">
    <property type="entry name" value="ATP-BINDING CASSETTE SUB-FAMILY C"/>
    <property type="match status" value="1"/>
</dbReference>
<dbReference type="Gene3D" id="1.20.1560.10">
    <property type="entry name" value="ABC transporter type 1, transmembrane domain"/>
    <property type="match status" value="2"/>
</dbReference>
<dbReference type="GO" id="GO:0140359">
    <property type="term" value="F:ABC-type transporter activity"/>
    <property type="evidence" value="ECO:0007669"/>
    <property type="project" value="InterPro"/>
</dbReference>
<dbReference type="PROSITE" id="PS50929">
    <property type="entry name" value="ABC_TM1F"/>
    <property type="match status" value="2"/>
</dbReference>
<feature type="transmembrane region" description="Helical" evidence="9">
    <location>
        <begin position="799"/>
        <end position="824"/>
    </location>
</feature>
<evidence type="ECO:0000256" key="1">
    <source>
        <dbReference type="ARBA" id="ARBA00004141"/>
    </source>
</evidence>
<evidence type="ECO:0000256" key="9">
    <source>
        <dbReference type="SAM" id="Phobius"/>
    </source>
</evidence>
<evidence type="ECO:0000259" key="11">
    <source>
        <dbReference type="PROSITE" id="PS50929"/>
    </source>
</evidence>
<evidence type="ECO:0000256" key="6">
    <source>
        <dbReference type="ARBA" id="ARBA00022840"/>
    </source>
</evidence>
<dbReference type="InterPro" id="IPR027417">
    <property type="entry name" value="P-loop_NTPase"/>
</dbReference>
<keyword evidence="4 9" id="KW-0812">Transmembrane</keyword>
<evidence type="ECO:0000256" key="2">
    <source>
        <dbReference type="ARBA" id="ARBA00009726"/>
    </source>
</evidence>
<feature type="transmembrane region" description="Helical" evidence="9">
    <location>
        <begin position="71"/>
        <end position="91"/>
    </location>
</feature>
<keyword evidence="7 9" id="KW-1133">Transmembrane helix</keyword>
<dbReference type="GO" id="GO:0016020">
    <property type="term" value="C:membrane"/>
    <property type="evidence" value="ECO:0007669"/>
    <property type="project" value="UniProtKB-SubCell"/>
</dbReference>
<keyword evidence="8 9" id="KW-0472">Membrane</keyword>
<feature type="domain" description="ABC transporter" evidence="10">
    <location>
        <begin position="421"/>
        <end position="645"/>
    </location>
</feature>
<dbReference type="PANTHER" id="PTHR24223:SF456">
    <property type="entry name" value="MULTIDRUG RESISTANCE-ASSOCIATED PROTEIN LETHAL(2)03659"/>
    <property type="match status" value="1"/>
</dbReference>
<evidence type="ECO:0000313" key="12">
    <source>
        <dbReference type="EMBL" id="KAK3774658.1"/>
    </source>
</evidence>
<feature type="transmembrane region" description="Helical" evidence="9">
    <location>
        <begin position="144"/>
        <end position="161"/>
    </location>
</feature>
<keyword evidence="3" id="KW-0813">Transport</keyword>
<dbReference type="SUPFAM" id="SSF52540">
    <property type="entry name" value="P-loop containing nucleoside triphosphate hydrolases"/>
    <property type="match status" value="2"/>
</dbReference>
<name>A0AAE1DMB7_9GAST</name>
<protein>
    <submittedName>
        <fullName evidence="12">Uncharacterized protein</fullName>
    </submittedName>
</protein>
<evidence type="ECO:0000256" key="7">
    <source>
        <dbReference type="ARBA" id="ARBA00022989"/>
    </source>
</evidence>
<dbReference type="Pfam" id="PF00664">
    <property type="entry name" value="ABC_membrane"/>
    <property type="match status" value="2"/>
</dbReference>
<comment type="similarity">
    <text evidence="2">Belongs to the ABC transporter superfamily. ABCC family. Conjugate transporter (TC 3.A.1.208) subfamily.</text>
</comment>
<evidence type="ECO:0000313" key="13">
    <source>
        <dbReference type="Proteomes" id="UP001283361"/>
    </source>
</evidence>
<gene>
    <name evidence="12" type="ORF">RRG08_035085</name>
</gene>
<dbReference type="InterPro" id="IPR003439">
    <property type="entry name" value="ABC_transporter-like_ATP-bd"/>
</dbReference>
<feature type="domain" description="ABC transporter" evidence="10">
    <location>
        <begin position="1086"/>
        <end position="1318"/>
    </location>
</feature>